<evidence type="ECO:0000256" key="2">
    <source>
        <dbReference type="ARBA" id="ARBA00004192"/>
    </source>
</evidence>
<evidence type="ECO:0000256" key="1">
    <source>
        <dbReference type="ARBA" id="ARBA00004147"/>
    </source>
</evidence>
<keyword evidence="7" id="KW-1119">Modulation of host cell apoptosis by virus</keyword>
<dbReference type="GO" id="GO:0052150">
    <property type="term" value="P:symbiont-mediated perturbation of host apoptosis"/>
    <property type="evidence" value="ECO:0007669"/>
    <property type="project" value="UniProtKB-KW"/>
</dbReference>
<evidence type="ECO:0000256" key="9">
    <source>
        <dbReference type="ARBA" id="ARBA00031863"/>
    </source>
</evidence>
<dbReference type="InterPro" id="IPR012334">
    <property type="entry name" value="Pectin_lyas_fold"/>
</dbReference>
<evidence type="ECO:0000256" key="12">
    <source>
        <dbReference type="SAM" id="MobiDB-lite"/>
    </source>
</evidence>
<evidence type="ECO:0000256" key="6">
    <source>
        <dbReference type="ARBA" id="ARBA00023200"/>
    </source>
</evidence>
<dbReference type="InterPro" id="IPR002612">
    <property type="entry name" value="Adeno_E1B_55kDa"/>
</dbReference>
<evidence type="ECO:0000256" key="3">
    <source>
        <dbReference type="ARBA" id="ARBA00008605"/>
    </source>
</evidence>
<organism evidence="13 14">
    <name type="scientific">Polar bear adenovirus 1</name>
    <dbReference type="NCBI Taxonomy" id="2250215"/>
    <lineage>
        <taxon>Viruses</taxon>
        <taxon>Varidnaviria</taxon>
        <taxon>Bamfordvirae</taxon>
        <taxon>Preplasmiviricota</taxon>
        <taxon>Polisuviricotina</taxon>
        <taxon>Pharingeaviricetes</taxon>
        <taxon>Rowavirales</taxon>
        <taxon>Adenoviridae</taxon>
        <taxon>Mastadenovirus</taxon>
        <taxon>Mastadenovirus ursi</taxon>
        <taxon>Polar bear mastadenovirus A</taxon>
    </lineage>
</organism>
<keyword evidence="5" id="KW-0244">Early protein</keyword>
<evidence type="ECO:0000256" key="10">
    <source>
        <dbReference type="ARBA" id="ARBA00046084"/>
    </source>
</evidence>
<comment type="subunit">
    <text evidence="11">Interacts with host PML-4 and PML-5; this interaction promotes efficient subnuclear targeting of E1B-55K to PML nuclear bodies. Interacts with E4-ORF3 protein. Interacts with E4-ORF6 protein.</text>
</comment>
<evidence type="ECO:0000256" key="11">
    <source>
        <dbReference type="ARBA" id="ARBA00046912"/>
    </source>
</evidence>
<name>A0A2Z4QJM0_9ADEN</name>
<proteinExistence type="inferred from homology"/>
<dbReference type="GO" id="GO:0042025">
    <property type="term" value="C:host cell nucleus"/>
    <property type="evidence" value="ECO:0007669"/>
    <property type="project" value="UniProtKB-SubCell"/>
</dbReference>
<evidence type="ECO:0000313" key="13">
    <source>
        <dbReference type="EMBL" id="AWY10556.1"/>
    </source>
</evidence>
<sequence>MAGRPEILHADDGREGGPVNDGAGESGGGGDVGGRPSGNRWQRMNRVPFEEIREEYQRENGSFSIYEKYSFDQVYTYHMRSDDNWNSVLSRHVKVSLDPGEVYVLDYTVVIRDPVYIIGNGATVRVKAPEQFALKIYTGQSSPTVREMWYPTITNVVFETSRGHDGSLLDAYTCVILHGCNFMGFLKTAVRLNAGGVVRGCYFAACFKGVESYGSQTVTVRNSTFFKCIVGVYASSEIRLLGNSFSDTYCSLLLNEFAYLKGNSFLNSVNEVGPPGFSMATCSGAHVLPLFTVHIVGHRKKRWPIMYKNTFMRCRVYFGFRKGCLEIFGSSFHYSTLYTDYMSSDGLKLSGTFYQSVLVVKIISSDRAGGRDVRCICGERHVLFPMLLDSITENCVPNAQVTSCNNYMYASSSEDGMCRDGGNVHMLHKTCVSLFLPFFLSLDAEL</sequence>
<evidence type="ECO:0000256" key="7">
    <source>
        <dbReference type="ARBA" id="ARBA00023323"/>
    </source>
</evidence>
<dbReference type="InterPro" id="IPR011050">
    <property type="entry name" value="Pectin_lyase_fold/virulence"/>
</dbReference>
<comment type="subcellular location">
    <subcellularLocation>
        <location evidence="2">Host cytoplasm</location>
    </subcellularLocation>
    <subcellularLocation>
        <location evidence="1">Host nucleus</location>
    </subcellularLocation>
</comment>
<evidence type="ECO:0000256" key="5">
    <source>
        <dbReference type="ARBA" id="ARBA00022518"/>
    </source>
</evidence>
<accession>A0A2Z4QJM0</accession>
<keyword evidence="7" id="KW-0945">Host-virus interaction</keyword>
<feature type="region of interest" description="Disordered" evidence="12">
    <location>
        <begin position="1"/>
        <end position="41"/>
    </location>
</feature>
<dbReference type="SUPFAM" id="SSF51126">
    <property type="entry name" value="Pectin lyase-like"/>
    <property type="match status" value="1"/>
</dbReference>
<protein>
    <recommendedName>
        <fullName evidence="4">E1B 55 kDa protein</fullName>
    </recommendedName>
    <alternativeName>
        <fullName evidence="8">E1B protein, large T-antigen</fullName>
    </alternativeName>
    <alternativeName>
        <fullName evidence="9">E1B-495R</fullName>
    </alternativeName>
</protein>
<evidence type="ECO:0000256" key="4">
    <source>
        <dbReference type="ARBA" id="ARBA00022118"/>
    </source>
</evidence>
<feature type="compositionally biased region" description="Gly residues" evidence="12">
    <location>
        <begin position="24"/>
        <end position="36"/>
    </location>
</feature>
<keyword evidence="6" id="KW-1035">Host cytoplasm</keyword>
<dbReference type="EMBL" id="MH115806">
    <property type="protein sequence ID" value="AWY10556.1"/>
    <property type="molecule type" value="Genomic_DNA"/>
</dbReference>
<evidence type="ECO:0000256" key="8">
    <source>
        <dbReference type="ARBA" id="ARBA00030428"/>
    </source>
</evidence>
<dbReference type="Proteomes" id="UP000320134">
    <property type="component" value="Segment"/>
</dbReference>
<reference evidence="13 14" key="1">
    <citation type="submission" date="2018-03" db="EMBL/GenBank/DDBJ databases">
        <title>A Novel Divergent Polar Bear Associated Mastadenovirus Recovered from a Deceased Juvenile Polar Bear.</title>
        <authorList>
            <person name="Dayaram A."/>
            <person name="Tsangaras K."/>
            <person name="Azab W."/>
            <person name="Pavulraj S."/>
            <person name="Groenke N."/>
            <person name="Wibbelt G."/>
            <person name="Sicks F."/>
            <person name="Osterrieder N."/>
            <person name="Greenwood A.D."/>
        </authorList>
    </citation>
    <scope>NUCLEOTIDE SEQUENCE [LARGE SCALE GENOMIC DNA]</scope>
    <source>
        <strain evidence="13 14">Fritz</strain>
    </source>
</reference>
<dbReference type="GO" id="GO:0030430">
    <property type="term" value="C:host cell cytoplasm"/>
    <property type="evidence" value="ECO:0007669"/>
    <property type="project" value="UniProtKB-SubCell"/>
</dbReference>
<dbReference type="Gene3D" id="2.160.20.10">
    <property type="entry name" value="Single-stranded right-handed beta-helix, Pectin lyase-like"/>
    <property type="match status" value="1"/>
</dbReference>
<evidence type="ECO:0000313" key="14">
    <source>
        <dbReference type="Proteomes" id="UP000320134"/>
    </source>
</evidence>
<feature type="compositionally biased region" description="Basic and acidic residues" evidence="12">
    <location>
        <begin position="1"/>
        <end position="15"/>
    </location>
</feature>
<dbReference type="Pfam" id="PF01696">
    <property type="entry name" value="Adeno_E1B_55K"/>
    <property type="match status" value="1"/>
</dbReference>
<comment type="function">
    <text evidence="10">Plays a major role to prevent cellular inhibition of viral genome replication. Assembles an SCF-like E3 ubiquitin ligase complex based on the cellular proteins ELOB, ELOC, CUL5 and RBX1, in cooperation with viral E4orf6. This viral RING-type ligase ubiquitinates cellular substrates and targets them to proteasomal degradation: TP53/p53, LIG4, MRE11-RAD50-NBS1 (MRN) complex, ITGA3, DAXX and BLM. E1B-55K probably acts as the substrate-specific adapter of the SCF-like E3 ubiquitin ligase complex. Degradation of host TP53/p53 activity is essential for preventing E1A-induced TP53 accumulation that would otherwise lead to cell apoptosis and growth arrest. E1B-55K also inactivates TP53 transcription-factor activity by binding its transactivation domain. E1B-55K also functions as a SUMO1 E3 ligase for TP53 which causes the latter to be sequestered in promyelocytic leukemia (PML) nuclear bodies thereby contributing to maximal inhibition of TP53 function.</text>
</comment>
<comment type="similarity">
    <text evidence="3">Belongs to the adenoviridae E1B 55 kDa protein family.</text>
</comment>